<sequence length="150" mass="16623">MGKSINLKFGRPFVWLFALIALGIFCLQLWYTRKATPSLEKTIPGEEALPPVVNIPETDAVVNVVDVGLPAEEPVERLVEEEVEPAVVEPESLEQATEESLVAPEAYCVKCRIKRGMQNPKQIVTKNGRNAMEGVCPVCNTRLFRFVAAK</sequence>
<dbReference type="Pfam" id="PF18930">
    <property type="entry name" value="DUF5679"/>
    <property type="match status" value="1"/>
</dbReference>
<comment type="caution">
    <text evidence="3">The sequence shown here is derived from an EMBL/GenBank/DDBJ whole genome shotgun (WGS) entry which is preliminary data.</text>
</comment>
<proteinExistence type="predicted"/>
<dbReference type="EMBL" id="BIXY01000035">
    <property type="protein sequence ID" value="GCF09048.1"/>
    <property type="molecule type" value="Genomic_DNA"/>
</dbReference>
<reference evidence="3 4" key="1">
    <citation type="submission" date="2019-01" db="EMBL/GenBank/DDBJ databases">
        <title>Draft genome sequence of Dictyobacter sp. Uno17.</title>
        <authorList>
            <person name="Wang C.M."/>
            <person name="Zheng Y."/>
            <person name="Sakai Y."/>
            <person name="Abe K."/>
            <person name="Yokota A."/>
            <person name="Yabe S."/>
        </authorList>
    </citation>
    <scope>NUCLEOTIDE SEQUENCE [LARGE SCALE GENOMIC DNA]</scope>
    <source>
        <strain evidence="3 4">Uno17</strain>
    </source>
</reference>
<evidence type="ECO:0000256" key="1">
    <source>
        <dbReference type="SAM" id="Phobius"/>
    </source>
</evidence>
<dbReference type="OrthoDB" id="157624at2"/>
<organism evidence="3 4">
    <name type="scientific">Dictyobacter arantiisoli</name>
    <dbReference type="NCBI Taxonomy" id="2014874"/>
    <lineage>
        <taxon>Bacteria</taxon>
        <taxon>Bacillati</taxon>
        <taxon>Chloroflexota</taxon>
        <taxon>Ktedonobacteria</taxon>
        <taxon>Ktedonobacterales</taxon>
        <taxon>Dictyobacteraceae</taxon>
        <taxon>Dictyobacter</taxon>
    </lineage>
</organism>
<feature type="domain" description="DUF5679" evidence="2">
    <location>
        <begin position="107"/>
        <end position="146"/>
    </location>
</feature>
<dbReference type="InterPro" id="IPR044044">
    <property type="entry name" value="DUF5679"/>
</dbReference>
<protein>
    <recommendedName>
        <fullName evidence="2">DUF5679 domain-containing protein</fullName>
    </recommendedName>
</protein>
<dbReference type="RefSeq" id="WP_149402009.1">
    <property type="nucleotide sequence ID" value="NZ_BIXY01000035.1"/>
</dbReference>
<keyword evidence="4" id="KW-1185">Reference proteome</keyword>
<keyword evidence="1" id="KW-0472">Membrane</keyword>
<evidence type="ECO:0000259" key="2">
    <source>
        <dbReference type="Pfam" id="PF18930"/>
    </source>
</evidence>
<accession>A0A5A5TCL0</accession>
<gene>
    <name evidence="3" type="ORF">KDI_26120</name>
</gene>
<dbReference type="Proteomes" id="UP000322530">
    <property type="component" value="Unassembled WGS sequence"/>
</dbReference>
<keyword evidence="1" id="KW-0812">Transmembrane</keyword>
<feature type="transmembrane region" description="Helical" evidence="1">
    <location>
        <begin position="12"/>
        <end position="31"/>
    </location>
</feature>
<evidence type="ECO:0000313" key="3">
    <source>
        <dbReference type="EMBL" id="GCF09048.1"/>
    </source>
</evidence>
<name>A0A5A5TCL0_9CHLR</name>
<evidence type="ECO:0000313" key="4">
    <source>
        <dbReference type="Proteomes" id="UP000322530"/>
    </source>
</evidence>
<keyword evidence="1" id="KW-1133">Transmembrane helix</keyword>
<dbReference type="AlphaFoldDB" id="A0A5A5TCL0"/>